<comment type="subcellular location">
    <subcellularLocation>
        <location evidence="1">Membrane</location>
        <topology evidence="1">Multi-pass membrane protein</topology>
    </subcellularLocation>
</comment>
<evidence type="ECO:0000256" key="3">
    <source>
        <dbReference type="ARBA" id="ARBA00022989"/>
    </source>
</evidence>
<reference evidence="7 8" key="1">
    <citation type="journal article" date="2024" name="Nat. Commun.">
        <title>Phylogenomics reveals the evolutionary origins of lichenization in chlorophyte algae.</title>
        <authorList>
            <person name="Puginier C."/>
            <person name="Libourel C."/>
            <person name="Otte J."/>
            <person name="Skaloud P."/>
            <person name="Haon M."/>
            <person name="Grisel S."/>
            <person name="Petersen M."/>
            <person name="Berrin J.G."/>
            <person name="Delaux P.M."/>
            <person name="Dal Grande F."/>
            <person name="Keller J."/>
        </authorList>
    </citation>
    <scope>NUCLEOTIDE SEQUENCE [LARGE SCALE GENOMIC DNA]</scope>
    <source>
        <strain evidence="7 8">SAG 2145</strain>
    </source>
</reference>
<feature type="transmembrane region" description="Helical" evidence="6">
    <location>
        <begin position="169"/>
        <end position="193"/>
    </location>
</feature>
<proteinExistence type="predicted"/>
<feature type="region of interest" description="Disordered" evidence="5">
    <location>
        <begin position="355"/>
        <end position="570"/>
    </location>
</feature>
<accession>A0AAW1QZU5</accession>
<dbReference type="Pfam" id="PF03619">
    <property type="entry name" value="Solute_trans_a"/>
    <property type="match status" value="1"/>
</dbReference>
<dbReference type="Proteomes" id="UP001438707">
    <property type="component" value="Unassembled WGS sequence"/>
</dbReference>
<keyword evidence="2 6" id="KW-0812">Transmembrane</keyword>
<name>A0AAW1QZU5_9CHLO</name>
<protein>
    <recommendedName>
        <fullName evidence="9">DUF300-domain-containing protein</fullName>
    </recommendedName>
</protein>
<evidence type="ECO:0000256" key="1">
    <source>
        <dbReference type="ARBA" id="ARBA00004141"/>
    </source>
</evidence>
<evidence type="ECO:0000256" key="6">
    <source>
        <dbReference type="SAM" id="Phobius"/>
    </source>
</evidence>
<dbReference type="EMBL" id="JALJOS010000019">
    <property type="protein sequence ID" value="KAK9826987.1"/>
    <property type="molecule type" value="Genomic_DNA"/>
</dbReference>
<evidence type="ECO:0000256" key="5">
    <source>
        <dbReference type="SAM" id="MobiDB-lite"/>
    </source>
</evidence>
<dbReference type="AlphaFoldDB" id="A0AAW1QZU5"/>
<dbReference type="SMART" id="SM01417">
    <property type="entry name" value="Solute_trans_a"/>
    <property type="match status" value="1"/>
</dbReference>
<feature type="transmembrane region" description="Helical" evidence="6">
    <location>
        <begin position="6"/>
        <end position="29"/>
    </location>
</feature>
<feature type="transmembrane region" description="Helical" evidence="6">
    <location>
        <begin position="41"/>
        <end position="60"/>
    </location>
</feature>
<evidence type="ECO:0000256" key="4">
    <source>
        <dbReference type="ARBA" id="ARBA00023136"/>
    </source>
</evidence>
<evidence type="ECO:0008006" key="9">
    <source>
        <dbReference type="Google" id="ProtNLM"/>
    </source>
</evidence>
<feature type="transmembrane region" description="Helical" evidence="6">
    <location>
        <begin position="245"/>
        <end position="264"/>
    </location>
</feature>
<feature type="transmembrane region" description="Helical" evidence="6">
    <location>
        <begin position="80"/>
        <end position="98"/>
    </location>
</feature>
<keyword evidence="3 6" id="KW-1133">Transmembrane helix</keyword>
<dbReference type="PANTHER" id="PTHR23423">
    <property type="entry name" value="ORGANIC SOLUTE TRANSPORTER-RELATED"/>
    <property type="match status" value="1"/>
</dbReference>
<feature type="transmembrane region" description="Helical" evidence="6">
    <location>
        <begin position="213"/>
        <end position="233"/>
    </location>
</feature>
<evidence type="ECO:0000313" key="7">
    <source>
        <dbReference type="EMBL" id="KAK9826987.1"/>
    </source>
</evidence>
<keyword evidence="4 6" id="KW-0472">Membrane</keyword>
<dbReference type="GO" id="GO:0016020">
    <property type="term" value="C:membrane"/>
    <property type="evidence" value="ECO:0007669"/>
    <property type="project" value="UniProtKB-SubCell"/>
</dbReference>
<gene>
    <name evidence="7" type="ORF">WJX74_002740</name>
</gene>
<dbReference type="InterPro" id="IPR005178">
    <property type="entry name" value="Ostalpha/TMEM184C"/>
</dbReference>
<organism evidence="7 8">
    <name type="scientific">Apatococcus lobatus</name>
    <dbReference type="NCBI Taxonomy" id="904363"/>
    <lineage>
        <taxon>Eukaryota</taxon>
        <taxon>Viridiplantae</taxon>
        <taxon>Chlorophyta</taxon>
        <taxon>core chlorophytes</taxon>
        <taxon>Trebouxiophyceae</taxon>
        <taxon>Chlorellales</taxon>
        <taxon>Chlorellaceae</taxon>
        <taxon>Apatococcus</taxon>
    </lineage>
</organism>
<feature type="compositionally biased region" description="Basic and acidic residues" evidence="5">
    <location>
        <begin position="475"/>
        <end position="505"/>
    </location>
</feature>
<comment type="caution">
    <text evidence="7">The sequence shown here is derived from an EMBL/GenBank/DDBJ whole genome shotgun (WGS) entry which is preliminary data.</text>
</comment>
<keyword evidence="8" id="KW-1185">Reference proteome</keyword>
<evidence type="ECO:0000313" key="8">
    <source>
        <dbReference type="Proteomes" id="UP001438707"/>
    </source>
</evidence>
<evidence type="ECO:0000256" key="2">
    <source>
        <dbReference type="ARBA" id="ARBA00022692"/>
    </source>
</evidence>
<sequence>MLEQAGYKVLAGLCAAIASFAAVYQILAHLRNYNGPVFQRYIVRICFMAPVYAMASFFSLLFTKQSIYINTFRDCYESWVIYNFMSLLLAYVGGPGAVEVKMQGYQLMPSWLHCTCCMPPMHVNGFFIRACKQGALQFVWVKPILAVLQVVLYPKGYYTEGYWGINNGYLWITIIYNITYTLALYALLLFYLGAHDLLAPFNPLLKFILVKTVIFMTFWQGILVSMLIGLGVIQTAGDGNRLQNFLICLEMFPGAIGMLFAFPWTEYKSEGEGGGKGLGLGNVRHAISVRDVVSDTVHQFAPTYHDYVLYSNTAQGAKGPKKTVRAKTFVHVGSEQGNGLRDNANLLANIELGVHSDSPRQTGDEAPTPPVGYPAAKARGAQGIVRTTDEDFYNQGPVEEDEYGMATTSATVELGSPKTSKHLQREADDDDDEEMGLAGPGALEVDDPSQPGHERHATASSKKHHKEDAAAAAKLMREWSDVHLKDKGEDEAGKAKGKSAAEKLTEQSSGSGSSMAQSPDGKLRMVLPKRKSASGHERPKLGATQLSSHESPHPPRGLPLTLPKPSAPKT</sequence>